<feature type="compositionally biased region" description="Low complexity" evidence="11">
    <location>
        <begin position="81"/>
        <end position="104"/>
    </location>
</feature>
<feature type="domain" description="Protein kinase" evidence="12">
    <location>
        <begin position="186"/>
        <end position="520"/>
    </location>
</feature>
<proteinExistence type="predicted"/>
<dbReference type="eggNOG" id="KOG0590">
    <property type="taxonomic scope" value="Eukaryota"/>
</dbReference>
<dbReference type="GO" id="GO:0005524">
    <property type="term" value="F:ATP binding"/>
    <property type="evidence" value="ECO:0007669"/>
    <property type="project" value="UniProtKB-UniRule"/>
</dbReference>
<evidence type="ECO:0000313" key="14">
    <source>
        <dbReference type="Proteomes" id="UP000014254"/>
    </source>
</evidence>
<dbReference type="InterPro" id="IPR011009">
    <property type="entry name" value="Kinase-like_dom_sf"/>
</dbReference>
<evidence type="ECO:0000256" key="2">
    <source>
        <dbReference type="ARBA" id="ARBA00022527"/>
    </source>
</evidence>
<dbReference type="OrthoDB" id="6513151at2759"/>
<keyword evidence="3" id="KW-0808">Transferase</keyword>
<dbReference type="SUPFAM" id="SSF56112">
    <property type="entry name" value="Protein kinase-like (PK-like)"/>
    <property type="match status" value="1"/>
</dbReference>
<keyword evidence="5 13" id="KW-0418">Kinase</keyword>
<protein>
    <recommendedName>
        <fullName evidence="1">non-specific serine/threonine protein kinase</fullName>
        <ecNumber evidence="1">2.7.11.1</ecNumber>
    </recommendedName>
</protein>
<dbReference type="SMART" id="SM00220">
    <property type="entry name" value="S_TKc"/>
    <property type="match status" value="1"/>
</dbReference>
<evidence type="ECO:0000256" key="11">
    <source>
        <dbReference type="SAM" id="MobiDB-lite"/>
    </source>
</evidence>
<feature type="compositionally biased region" description="Polar residues" evidence="11">
    <location>
        <begin position="39"/>
        <end position="51"/>
    </location>
</feature>
<dbReference type="PROSITE" id="PS00108">
    <property type="entry name" value="PROTEIN_KINASE_ST"/>
    <property type="match status" value="1"/>
</dbReference>
<evidence type="ECO:0000256" key="1">
    <source>
        <dbReference type="ARBA" id="ARBA00012513"/>
    </source>
</evidence>
<dbReference type="InterPro" id="IPR008271">
    <property type="entry name" value="Ser/Thr_kinase_AS"/>
</dbReference>
<dbReference type="PANTHER" id="PTHR24343">
    <property type="entry name" value="SERINE/THREONINE KINASE"/>
    <property type="match status" value="1"/>
</dbReference>
<keyword evidence="4 9" id="KW-0547">Nucleotide-binding</keyword>
<comment type="catalytic activity">
    <reaction evidence="8">
        <text>L-seryl-[protein] + ATP = O-phospho-L-seryl-[protein] + ADP + H(+)</text>
        <dbReference type="Rhea" id="RHEA:17989"/>
        <dbReference type="Rhea" id="RHEA-COMP:9863"/>
        <dbReference type="Rhea" id="RHEA-COMP:11604"/>
        <dbReference type="ChEBI" id="CHEBI:15378"/>
        <dbReference type="ChEBI" id="CHEBI:29999"/>
        <dbReference type="ChEBI" id="CHEBI:30616"/>
        <dbReference type="ChEBI" id="CHEBI:83421"/>
        <dbReference type="ChEBI" id="CHEBI:456216"/>
        <dbReference type="EC" id="2.7.11.1"/>
    </reaction>
</comment>
<dbReference type="EC" id="2.7.11.1" evidence="1"/>
<evidence type="ECO:0000256" key="8">
    <source>
        <dbReference type="ARBA" id="ARBA00048679"/>
    </source>
</evidence>
<keyword evidence="6 9" id="KW-0067">ATP-binding</keyword>
<dbReference type="Proteomes" id="UP000014254">
    <property type="component" value="Unassembled WGS sequence"/>
</dbReference>
<evidence type="ECO:0000256" key="10">
    <source>
        <dbReference type="SAM" id="Coils"/>
    </source>
</evidence>
<organism evidence="13 14">
    <name type="scientific">Mucor circinelloides f. circinelloides (strain 1006PhL)</name>
    <name type="common">Mucormycosis agent</name>
    <name type="synonym">Calyptromyces circinelloides</name>
    <dbReference type="NCBI Taxonomy" id="1220926"/>
    <lineage>
        <taxon>Eukaryota</taxon>
        <taxon>Fungi</taxon>
        <taxon>Fungi incertae sedis</taxon>
        <taxon>Mucoromycota</taxon>
        <taxon>Mucoromycotina</taxon>
        <taxon>Mucoromycetes</taxon>
        <taxon>Mucorales</taxon>
        <taxon>Mucorineae</taxon>
        <taxon>Mucoraceae</taxon>
        <taxon>Mucor</taxon>
    </lineage>
</organism>
<evidence type="ECO:0000259" key="12">
    <source>
        <dbReference type="PROSITE" id="PS50011"/>
    </source>
</evidence>
<evidence type="ECO:0000256" key="5">
    <source>
        <dbReference type="ARBA" id="ARBA00022777"/>
    </source>
</evidence>
<feature type="coiled-coil region" evidence="10">
    <location>
        <begin position="430"/>
        <end position="464"/>
    </location>
</feature>
<dbReference type="OMA" id="THADCIS"/>
<reference evidence="14" key="1">
    <citation type="submission" date="2013-05" db="EMBL/GenBank/DDBJ databases">
        <title>The Genome sequence of Mucor circinelloides f. circinelloides 1006PhL.</title>
        <authorList>
            <consortium name="The Broad Institute Genomics Platform"/>
            <person name="Cuomo C."/>
            <person name="Earl A."/>
            <person name="Findley K."/>
            <person name="Lee S.C."/>
            <person name="Walker B."/>
            <person name="Young S."/>
            <person name="Zeng Q."/>
            <person name="Gargeya S."/>
            <person name="Fitzgerald M."/>
            <person name="Haas B."/>
            <person name="Abouelleil A."/>
            <person name="Allen A.W."/>
            <person name="Alvarado L."/>
            <person name="Arachchi H.M."/>
            <person name="Berlin A.M."/>
            <person name="Chapman S.B."/>
            <person name="Gainer-Dewar J."/>
            <person name="Goldberg J."/>
            <person name="Griggs A."/>
            <person name="Gujja S."/>
            <person name="Hansen M."/>
            <person name="Howarth C."/>
            <person name="Imamovic A."/>
            <person name="Ireland A."/>
            <person name="Larimer J."/>
            <person name="McCowan C."/>
            <person name="Murphy C."/>
            <person name="Pearson M."/>
            <person name="Poon T.W."/>
            <person name="Priest M."/>
            <person name="Roberts A."/>
            <person name="Saif S."/>
            <person name="Shea T."/>
            <person name="Sisk P."/>
            <person name="Sykes S."/>
            <person name="Wortman J."/>
            <person name="Nusbaum C."/>
            <person name="Birren B."/>
        </authorList>
    </citation>
    <scope>NUCLEOTIDE SEQUENCE [LARGE SCALE GENOMIC DNA]</scope>
    <source>
        <strain evidence="14">1006PhL</strain>
    </source>
</reference>
<evidence type="ECO:0000256" key="6">
    <source>
        <dbReference type="ARBA" id="ARBA00022840"/>
    </source>
</evidence>
<dbReference type="Gene3D" id="1.10.510.10">
    <property type="entry name" value="Transferase(Phosphotransferase) domain 1"/>
    <property type="match status" value="1"/>
</dbReference>
<evidence type="ECO:0000256" key="7">
    <source>
        <dbReference type="ARBA" id="ARBA00047899"/>
    </source>
</evidence>
<evidence type="ECO:0000313" key="13">
    <source>
        <dbReference type="EMBL" id="EPB89511.1"/>
    </source>
</evidence>
<dbReference type="Gene3D" id="3.30.200.20">
    <property type="entry name" value="Phosphorylase Kinase, domain 1"/>
    <property type="match status" value="1"/>
</dbReference>
<evidence type="ECO:0000256" key="3">
    <source>
        <dbReference type="ARBA" id="ARBA00022679"/>
    </source>
</evidence>
<keyword evidence="2" id="KW-0723">Serine/threonine-protein kinase</keyword>
<dbReference type="Pfam" id="PF00069">
    <property type="entry name" value="Pkinase"/>
    <property type="match status" value="1"/>
</dbReference>
<accession>S2JGT9</accession>
<dbReference type="PROSITE" id="PS50011">
    <property type="entry name" value="PROTEIN_KINASE_DOM"/>
    <property type="match status" value="1"/>
</dbReference>
<name>S2JGT9_MUCC1</name>
<dbReference type="VEuPathDB" id="FungiDB:HMPREF1544_03594"/>
<dbReference type="GO" id="GO:0030003">
    <property type="term" value="P:intracellular monoatomic cation homeostasis"/>
    <property type="evidence" value="ECO:0007669"/>
    <property type="project" value="TreeGrafter"/>
</dbReference>
<dbReference type="AlphaFoldDB" id="S2JGT9"/>
<dbReference type="GO" id="GO:0005829">
    <property type="term" value="C:cytosol"/>
    <property type="evidence" value="ECO:0007669"/>
    <property type="project" value="TreeGrafter"/>
</dbReference>
<evidence type="ECO:0000256" key="9">
    <source>
        <dbReference type="PROSITE-ProRule" id="PRU10141"/>
    </source>
</evidence>
<feature type="region of interest" description="Disordered" evidence="11">
    <location>
        <begin position="15"/>
        <end position="105"/>
    </location>
</feature>
<gene>
    <name evidence="13" type="ORF">HMPREF1544_03594</name>
</gene>
<dbReference type="CDD" id="cd13994">
    <property type="entry name" value="STKc_HAL4_like"/>
    <property type="match status" value="1"/>
</dbReference>
<dbReference type="PANTHER" id="PTHR24343:SF558">
    <property type="entry name" value="PROTEIN KINASE DOMAIN-CONTAINING PROTEIN"/>
    <property type="match status" value="1"/>
</dbReference>
<dbReference type="EMBL" id="KE123933">
    <property type="protein sequence ID" value="EPB89511.1"/>
    <property type="molecule type" value="Genomic_DNA"/>
</dbReference>
<dbReference type="STRING" id="1220926.S2JGT9"/>
<keyword evidence="14" id="KW-1185">Reference proteome</keyword>
<keyword evidence="10" id="KW-0175">Coiled coil</keyword>
<dbReference type="PROSITE" id="PS00107">
    <property type="entry name" value="PROTEIN_KINASE_ATP"/>
    <property type="match status" value="1"/>
</dbReference>
<dbReference type="InParanoid" id="S2JGT9"/>
<dbReference type="InterPro" id="IPR000719">
    <property type="entry name" value="Prot_kinase_dom"/>
</dbReference>
<dbReference type="InterPro" id="IPR017441">
    <property type="entry name" value="Protein_kinase_ATP_BS"/>
</dbReference>
<feature type="compositionally biased region" description="Basic and acidic residues" evidence="11">
    <location>
        <begin position="18"/>
        <end position="27"/>
    </location>
</feature>
<comment type="catalytic activity">
    <reaction evidence="7">
        <text>L-threonyl-[protein] + ATP = O-phospho-L-threonyl-[protein] + ADP + H(+)</text>
        <dbReference type="Rhea" id="RHEA:46608"/>
        <dbReference type="Rhea" id="RHEA-COMP:11060"/>
        <dbReference type="Rhea" id="RHEA-COMP:11605"/>
        <dbReference type="ChEBI" id="CHEBI:15378"/>
        <dbReference type="ChEBI" id="CHEBI:30013"/>
        <dbReference type="ChEBI" id="CHEBI:30616"/>
        <dbReference type="ChEBI" id="CHEBI:61977"/>
        <dbReference type="ChEBI" id="CHEBI:456216"/>
        <dbReference type="EC" id="2.7.11.1"/>
    </reaction>
</comment>
<feature type="binding site" evidence="9">
    <location>
        <position position="217"/>
    </location>
    <ligand>
        <name>ATP</name>
        <dbReference type="ChEBI" id="CHEBI:30616"/>
    </ligand>
</feature>
<evidence type="ECO:0000256" key="4">
    <source>
        <dbReference type="ARBA" id="ARBA00022741"/>
    </source>
</evidence>
<dbReference type="GO" id="GO:0004674">
    <property type="term" value="F:protein serine/threonine kinase activity"/>
    <property type="evidence" value="ECO:0007669"/>
    <property type="project" value="UniProtKB-KW"/>
</dbReference>
<sequence>MGFFQSLFNKERGHHVKKEVITPKDTHISTAKTPAPPVNHSTVVTTETIPDQPSIVSRRSSRHSISSHHILPATSPTVPLSPQQSNSTSTHPSSSPPLSQRTSSEAVRRFQLLEDGTHIHHLTLPAQNRIAASLNGLVTGIANKSLRLTQWAERKVSQEEIMKERAALDVRLHRKSSERTLAEKWGTCQETIGKGTSGVVRVAHKVDGTGERLYAVKELRKRAQETSKDYVNRLTSEYYISSTMHHINVIQTFDILPLNEVSPIFCQVMEYSGGGDLFDVLYDSPDGLDVAEANCFFKQLIRGVTYLHNIGVAHRDLKPENLLLTTYGCLKISDFGSAACFKGTTVDSDGEEDDDEEACSKIHLIKGLVGSEPYIAPEEFIEQNYDARQVDVWSCGIIYMAMRKATHLWQVAKSGEDDSYDKYLKFRQLLDEERENARREHCQRKNLEKTLTEEEKIQEKAKREAGVLKARETIRKRAKEGRFDTLEGIDIQAKKVVYRMLDPNPKKRITSNEVLETEWCRRIYCCQPEEL</sequence>
<dbReference type="FunCoup" id="S2JGT9">
    <property type="interactions" value="112"/>
</dbReference>